<keyword evidence="2" id="KW-0067">ATP-binding</keyword>
<feature type="coiled-coil region" evidence="4">
    <location>
        <begin position="21"/>
        <end position="48"/>
    </location>
</feature>
<evidence type="ECO:0000256" key="3">
    <source>
        <dbReference type="PROSITE-ProRule" id="PRU00023"/>
    </source>
</evidence>
<dbReference type="InterPro" id="IPR003094">
    <property type="entry name" value="6Pfruct_kin"/>
</dbReference>
<dbReference type="VEuPathDB" id="TriTrypDB:ADEAN_001023000"/>
<dbReference type="Gene3D" id="1.25.40.20">
    <property type="entry name" value="Ankyrin repeat-containing domain"/>
    <property type="match status" value="1"/>
</dbReference>
<feature type="compositionally biased region" description="Polar residues" evidence="5">
    <location>
        <begin position="384"/>
        <end position="403"/>
    </location>
</feature>
<organism evidence="7 8">
    <name type="scientific">Angomonas deanei</name>
    <dbReference type="NCBI Taxonomy" id="59799"/>
    <lineage>
        <taxon>Eukaryota</taxon>
        <taxon>Discoba</taxon>
        <taxon>Euglenozoa</taxon>
        <taxon>Kinetoplastea</taxon>
        <taxon>Metakinetoplastina</taxon>
        <taxon>Trypanosomatida</taxon>
        <taxon>Trypanosomatidae</taxon>
        <taxon>Strigomonadinae</taxon>
        <taxon>Angomonas</taxon>
    </lineage>
</organism>
<dbReference type="GO" id="GO:0005524">
    <property type="term" value="F:ATP binding"/>
    <property type="evidence" value="ECO:0007669"/>
    <property type="project" value="UniProtKB-KW"/>
</dbReference>
<dbReference type="FunFam" id="3.40.50.300:FF:000644">
    <property type="entry name" value="GpmB, Fructose-2,6-bisphosphatase"/>
    <property type="match status" value="1"/>
</dbReference>
<evidence type="ECO:0000313" key="8">
    <source>
        <dbReference type="Proteomes" id="UP000515908"/>
    </source>
</evidence>
<dbReference type="GO" id="GO:0003873">
    <property type="term" value="F:6-phosphofructo-2-kinase activity"/>
    <property type="evidence" value="ECO:0007669"/>
    <property type="project" value="InterPro"/>
</dbReference>
<dbReference type="GO" id="GO:0006003">
    <property type="term" value="P:fructose 2,6-bisphosphate metabolic process"/>
    <property type="evidence" value="ECO:0007669"/>
    <property type="project" value="InterPro"/>
</dbReference>
<proteinExistence type="predicted"/>
<feature type="compositionally biased region" description="Polar residues" evidence="5">
    <location>
        <begin position="147"/>
        <end position="156"/>
    </location>
</feature>
<dbReference type="InterPro" id="IPR036770">
    <property type="entry name" value="Ankyrin_rpt-contain_sf"/>
</dbReference>
<dbReference type="InterPro" id="IPR027417">
    <property type="entry name" value="P-loop_NTPase"/>
</dbReference>
<dbReference type="PROSITE" id="PS50297">
    <property type="entry name" value="ANK_REP_REGION"/>
    <property type="match status" value="1"/>
</dbReference>
<reference evidence="7 8" key="1">
    <citation type="submission" date="2020-08" db="EMBL/GenBank/DDBJ databases">
        <authorList>
            <person name="Newling K."/>
            <person name="Davey J."/>
            <person name="Forrester S."/>
        </authorList>
    </citation>
    <scope>NUCLEOTIDE SEQUENCE [LARGE SCALE GENOMIC DNA]</scope>
    <source>
        <strain evidence="8">Crithidia deanei Carvalho (ATCC PRA-265)</strain>
    </source>
</reference>
<dbReference type="Proteomes" id="UP000515908">
    <property type="component" value="Chromosome 27"/>
</dbReference>
<feature type="repeat" description="ANK" evidence="3">
    <location>
        <begin position="83"/>
        <end position="115"/>
    </location>
</feature>
<keyword evidence="4" id="KW-0175">Coiled coil</keyword>
<name>A0A7G2CW72_9TRYP</name>
<feature type="compositionally biased region" description="Polar residues" evidence="5">
    <location>
        <begin position="253"/>
        <end position="263"/>
    </location>
</feature>
<feature type="compositionally biased region" description="Polar residues" evidence="5">
    <location>
        <begin position="217"/>
        <end position="228"/>
    </location>
</feature>
<dbReference type="SUPFAM" id="SSF48403">
    <property type="entry name" value="Ankyrin repeat"/>
    <property type="match status" value="1"/>
</dbReference>
<dbReference type="PANTHER" id="PTHR10606:SF50">
    <property type="entry name" value="6-BIPHOSPHATASE, PUTATIVE-RELATED"/>
    <property type="match status" value="1"/>
</dbReference>
<dbReference type="GO" id="GO:0006000">
    <property type="term" value="P:fructose metabolic process"/>
    <property type="evidence" value="ECO:0007669"/>
    <property type="project" value="InterPro"/>
</dbReference>
<dbReference type="PROSITE" id="PS50088">
    <property type="entry name" value="ANK_REPEAT"/>
    <property type="match status" value="1"/>
</dbReference>
<feature type="region of interest" description="Disordered" evidence="5">
    <location>
        <begin position="147"/>
        <end position="267"/>
    </location>
</feature>
<feature type="compositionally biased region" description="Polar residues" evidence="5">
    <location>
        <begin position="302"/>
        <end position="317"/>
    </location>
</feature>
<dbReference type="InterPro" id="IPR029033">
    <property type="entry name" value="His_PPase_superfam"/>
</dbReference>
<dbReference type="InterPro" id="IPR002110">
    <property type="entry name" value="Ankyrin_rpt"/>
</dbReference>
<keyword evidence="7" id="KW-0418">Kinase</keyword>
<keyword evidence="8" id="KW-1185">Reference proteome</keyword>
<dbReference type="Gene3D" id="3.40.50.300">
    <property type="entry name" value="P-loop containing nucleotide triphosphate hydrolases"/>
    <property type="match status" value="1"/>
</dbReference>
<feature type="region of interest" description="Disordered" evidence="5">
    <location>
        <begin position="732"/>
        <end position="753"/>
    </location>
</feature>
<sequence>MTYGSIGALKNDPAAASVMLQQNRTALIAELQRRKDKLKKQLAQLQKEATDHNIFALVRSSNTSQLAILLREGLTNVDERDYNGCTALHVAASEGNVAIVRILLYYGANAVAADKDGRTPLDCAAANRHGGVARYLLNVIKNKRTSSVGGAMTTSPAAAGRPVGNSPHLSSEEASLVSSVPGKGTTSQPSTAATAPFSSLGKRPTLLSPHSEKQKDTNSLPSNVSSGTPRDKAVSRPLLMPEKLTKAEVEGTPKSTYAGSDTASPRPVALRVAQLPPSSLELTPGGSMSSPYAYDPHHSAHFGTSSSQGNISRTPNGSHPLMESAGQSGSASAVQPLGSSTKGNLGKSMSLDATVFLDDYKRLALMCTQDARENVAMHEENAQHNNTTVNASGMTPLENNSVTEPLPNDSILKREEDAFLDAAMPDIDLQQMHYSSYTTIYDTVPLIVCMCGLPGRGKSFIGKRLVRYLNWKGVPCRIFNAGNYRRKLLGAEGTAGADFFDPNNAKAKEAREQMAVLACEDLVSFISSHTLSVGILDATNTTKSRRQFLKQFFDAETKKRNTPYRILFIESVCTDETIILENILRSKFDNDDFKHVNDANVVISEFKERIEQYEKVYETISPAEKIPFIKIINVKHHVVIHGVSSGLGSRIAFFLLNLHPVAYPIYIALPGETTADRQHTYGGDEHLTPEGERYARALKDFIQERYVPNMVVLHATNPCVISTLKPLMDGDTEAAKSTPRFLSPTDPGHEHRIPTTEKPVMRLHHSKQDIAEIAAMAGGDVSYITTFQEEEKKHEKKVSSSSSSDFFASSESSVSSDEEDEEGAEEVLCPVPGLDDINYGRFSGHSIQWIKRRYARLSPLLYGEDCVNNSSTTTGTETTDDPPTVIPPPRTEKLKEAVKWLQHHPTDKDLRLSYCVQFPNGESCRQVNVRLEPAMMAVMRTQSPVFVVAPHVPAQGMLAFFADVIPELSPTLRVPYGCVVEIGIKEDVTIHPLIPVRHDFLPEVGSPLIDMEEVEEALGEIKRVNGAEEQKEAK</sequence>
<accession>A0A7G2CW72</accession>
<dbReference type="GO" id="GO:0005829">
    <property type="term" value="C:cytosol"/>
    <property type="evidence" value="ECO:0007669"/>
    <property type="project" value="TreeGrafter"/>
</dbReference>
<keyword evidence="1" id="KW-0547">Nucleotide-binding</keyword>
<dbReference type="EMBL" id="LR877171">
    <property type="protein sequence ID" value="CAD2222683.1"/>
    <property type="molecule type" value="Genomic_DNA"/>
</dbReference>
<feature type="region of interest" description="Disordered" evidence="5">
    <location>
        <begin position="384"/>
        <end position="406"/>
    </location>
</feature>
<dbReference type="InterPro" id="IPR013079">
    <property type="entry name" value="6Phosfructo_kin"/>
</dbReference>
<feature type="compositionally biased region" description="Acidic residues" evidence="5">
    <location>
        <begin position="816"/>
        <end position="825"/>
    </location>
</feature>
<gene>
    <name evidence="7" type="ORF">ADEAN_001023000</name>
</gene>
<evidence type="ECO:0000256" key="5">
    <source>
        <dbReference type="SAM" id="MobiDB-lite"/>
    </source>
</evidence>
<keyword evidence="3" id="KW-0040">ANK repeat</keyword>
<protein>
    <submittedName>
        <fullName evidence="7">Ankyrin repeats (3 copies)/Ankyrin repeats (Many copies)/Ankyrin repeat/6-phosphofructo-2-kinase, putative</fullName>
    </submittedName>
</protein>
<dbReference type="SMART" id="SM00248">
    <property type="entry name" value="ANK"/>
    <property type="match status" value="2"/>
</dbReference>
<keyword evidence="7" id="KW-0808">Transferase</keyword>
<feature type="region of interest" description="Disordered" evidence="5">
    <location>
        <begin position="794"/>
        <end position="825"/>
    </location>
</feature>
<evidence type="ECO:0000256" key="4">
    <source>
        <dbReference type="SAM" id="Coils"/>
    </source>
</evidence>
<evidence type="ECO:0000256" key="1">
    <source>
        <dbReference type="ARBA" id="ARBA00022741"/>
    </source>
</evidence>
<dbReference type="GO" id="GO:0004331">
    <property type="term" value="F:fructose-2,6-bisphosphate 2-phosphatase activity"/>
    <property type="evidence" value="ECO:0007669"/>
    <property type="project" value="TreeGrafter"/>
</dbReference>
<feature type="compositionally biased region" description="Low complexity" evidence="5">
    <location>
        <begin position="172"/>
        <end position="199"/>
    </location>
</feature>
<feature type="compositionally biased region" description="Low complexity" evidence="5">
    <location>
        <begin position="799"/>
        <end position="815"/>
    </location>
</feature>
<evidence type="ECO:0000259" key="6">
    <source>
        <dbReference type="Pfam" id="PF01591"/>
    </source>
</evidence>
<dbReference type="PANTHER" id="PTHR10606">
    <property type="entry name" value="6-PHOSPHOFRUCTO-2-KINASE/FRUCTOSE-2,6-BISPHOSPHATASE"/>
    <property type="match status" value="1"/>
</dbReference>
<dbReference type="SUPFAM" id="SSF52540">
    <property type="entry name" value="P-loop containing nucleoside triphosphate hydrolases"/>
    <property type="match status" value="1"/>
</dbReference>
<feature type="compositionally biased region" description="Low complexity" evidence="5">
    <location>
        <begin position="324"/>
        <end position="333"/>
    </location>
</feature>
<dbReference type="Pfam" id="PF01591">
    <property type="entry name" value="6PF2K"/>
    <property type="match status" value="1"/>
</dbReference>
<dbReference type="SUPFAM" id="SSF53254">
    <property type="entry name" value="Phosphoglycerate mutase-like"/>
    <property type="match status" value="2"/>
</dbReference>
<evidence type="ECO:0000256" key="2">
    <source>
        <dbReference type="ARBA" id="ARBA00022840"/>
    </source>
</evidence>
<feature type="domain" description="6-phosphofructo-2-kinase" evidence="6">
    <location>
        <begin position="442"/>
        <end position="660"/>
    </location>
</feature>
<dbReference type="Gene3D" id="3.40.50.1240">
    <property type="entry name" value="Phosphoglycerate mutase-like"/>
    <property type="match status" value="1"/>
</dbReference>
<dbReference type="PRINTS" id="PR00991">
    <property type="entry name" value="6PFRUCTKNASE"/>
</dbReference>
<dbReference type="AlphaFoldDB" id="A0A7G2CW72"/>
<evidence type="ECO:0000313" key="7">
    <source>
        <dbReference type="EMBL" id="CAD2222683.1"/>
    </source>
</evidence>
<dbReference type="Pfam" id="PF12796">
    <property type="entry name" value="Ank_2"/>
    <property type="match status" value="1"/>
</dbReference>
<feature type="region of interest" description="Disordered" evidence="5">
    <location>
        <begin position="294"/>
        <end position="343"/>
    </location>
</feature>